<organism evidence="3 4">
    <name type="scientific">Streptomyces erythrochromogenes</name>
    <dbReference type="NCBI Taxonomy" id="285574"/>
    <lineage>
        <taxon>Bacteria</taxon>
        <taxon>Bacillati</taxon>
        <taxon>Actinomycetota</taxon>
        <taxon>Actinomycetes</taxon>
        <taxon>Kitasatosporales</taxon>
        <taxon>Streptomycetaceae</taxon>
        <taxon>Streptomyces</taxon>
    </lineage>
</organism>
<dbReference type="Pfam" id="PF07398">
    <property type="entry name" value="MDMPI_C"/>
    <property type="match status" value="1"/>
</dbReference>
<dbReference type="NCBIfam" id="TIGR03083">
    <property type="entry name" value="maleylpyruvate isomerase family mycothiol-dependent enzyme"/>
    <property type="match status" value="1"/>
</dbReference>
<protein>
    <submittedName>
        <fullName evidence="3">Maleylpyruvate isomerase family mycothiol-dependent enzyme</fullName>
    </submittedName>
</protein>
<dbReference type="PANTHER" id="PTHR40758">
    <property type="entry name" value="CONSERVED PROTEIN"/>
    <property type="match status" value="1"/>
</dbReference>
<dbReference type="GO" id="GO:0016853">
    <property type="term" value="F:isomerase activity"/>
    <property type="evidence" value="ECO:0007669"/>
    <property type="project" value="UniProtKB-KW"/>
</dbReference>
<feature type="domain" description="MDMPI C-terminal" evidence="1">
    <location>
        <begin position="150"/>
        <end position="245"/>
    </location>
</feature>
<evidence type="ECO:0000259" key="1">
    <source>
        <dbReference type="Pfam" id="PF07398"/>
    </source>
</evidence>
<dbReference type="InterPro" id="IPR024344">
    <property type="entry name" value="MDMPI_metal-binding"/>
</dbReference>
<dbReference type="RefSeq" id="WP_328740630.1">
    <property type="nucleotide sequence ID" value="NZ_CP108036.1"/>
</dbReference>
<dbReference type="InterPro" id="IPR017517">
    <property type="entry name" value="Maleyloyr_isom"/>
</dbReference>
<dbReference type="Gene3D" id="1.20.120.450">
    <property type="entry name" value="dinb family like domain"/>
    <property type="match status" value="1"/>
</dbReference>
<dbReference type="Proteomes" id="UP001432312">
    <property type="component" value="Chromosome"/>
</dbReference>
<dbReference type="EMBL" id="CP108036">
    <property type="protein sequence ID" value="WUN83107.1"/>
    <property type="molecule type" value="Genomic_DNA"/>
</dbReference>
<keyword evidence="4" id="KW-1185">Reference proteome</keyword>
<gene>
    <name evidence="3" type="ORF">OHA91_34070</name>
</gene>
<dbReference type="PANTHER" id="PTHR40758:SF1">
    <property type="entry name" value="CONSERVED PROTEIN"/>
    <property type="match status" value="1"/>
</dbReference>
<proteinExistence type="predicted"/>
<evidence type="ECO:0000313" key="3">
    <source>
        <dbReference type="EMBL" id="WUN83107.1"/>
    </source>
</evidence>
<feature type="domain" description="Mycothiol-dependent maleylpyruvate isomerase metal-binding" evidence="2">
    <location>
        <begin position="14"/>
        <end position="136"/>
    </location>
</feature>
<evidence type="ECO:0000259" key="2">
    <source>
        <dbReference type="Pfam" id="PF11716"/>
    </source>
</evidence>
<dbReference type="InterPro" id="IPR034660">
    <property type="entry name" value="DinB/YfiT-like"/>
</dbReference>
<name>A0ABZ1QL26_9ACTN</name>
<evidence type="ECO:0000313" key="4">
    <source>
        <dbReference type="Proteomes" id="UP001432312"/>
    </source>
</evidence>
<dbReference type="Pfam" id="PF11716">
    <property type="entry name" value="MDMPI_N"/>
    <property type="match status" value="1"/>
</dbReference>
<dbReference type="InterPro" id="IPR010872">
    <property type="entry name" value="MDMPI_C-term_domain"/>
</dbReference>
<keyword evidence="3" id="KW-0413">Isomerase</keyword>
<sequence length="253" mass="27985">MNHIDRIPLFRSEAAAFEKAVRRAYDRGDPVPQVPSCPGWTVTDLVRHLGGVHRYLAHVLREGLTTPPDPAGLALPEIPHDPEALIDWFARGARELAELFRRLGPDTPVWTWSTEQTSGFWLRMQLIELAVHRWDAESATGVPGPLDPVVAVDAVTQTVDVMAPARRTWQQAPPGTGERYRFRRTDGPESWTVLFSGDQVLPETRSTAPVAVEAAGPASDLALFLWRRVPPAALHVTGDTGLLPHWFTLVPPV</sequence>
<accession>A0ABZ1QL26</accession>
<dbReference type="GeneID" id="95501183"/>
<reference evidence="3" key="1">
    <citation type="submission" date="2022-10" db="EMBL/GenBank/DDBJ databases">
        <title>The complete genomes of actinobacterial strains from the NBC collection.</title>
        <authorList>
            <person name="Joergensen T.S."/>
            <person name="Alvarez Arevalo M."/>
            <person name="Sterndorff E.B."/>
            <person name="Faurdal D."/>
            <person name="Vuksanovic O."/>
            <person name="Mourched A.-S."/>
            <person name="Charusanti P."/>
            <person name="Shaw S."/>
            <person name="Blin K."/>
            <person name="Weber T."/>
        </authorList>
    </citation>
    <scope>NUCLEOTIDE SEQUENCE</scope>
    <source>
        <strain evidence="3">NBC_00303</strain>
    </source>
</reference>
<dbReference type="SUPFAM" id="SSF109854">
    <property type="entry name" value="DinB/YfiT-like putative metalloenzymes"/>
    <property type="match status" value="1"/>
</dbReference>